<comment type="similarity">
    <text evidence="1">Belongs to the short-chain dehydrogenases/reductases (SDR) family.</text>
</comment>
<dbReference type="InterPro" id="IPR036291">
    <property type="entry name" value="NAD(P)-bd_dom_sf"/>
</dbReference>
<reference evidence="3 4" key="1">
    <citation type="submission" date="2020-05" db="EMBL/GenBank/DDBJ databases">
        <title>Parvularcula mediterraneae sp. nov., isolated from polypropylene straw from shallow seawater of the seashore of Laganas in Zakynthos island, Greece.</title>
        <authorList>
            <person name="Szabo I."/>
            <person name="Al-Omari J."/>
            <person name="Rado J."/>
            <person name="Szerdahelyi G.S."/>
        </authorList>
    </citation>
    <scope>NUCLEOTIDE SEQUENCE [LARGE SCALE GENOMIC DNA]</scope>
    <source>
        <strain evidence="3 4">ZS-1/3</strain>
    </source>
</reference>
<dbReference type="Gene3D" id="3.40.50.720">
    <property type="entry name" value="NAD(P)-binding Rossmann-like Domain"/>
    <property type="match status" value="1"/>
</dbReference>
<dbReference type="Proteomes" id="UP000536835">
    <property type="component" value="Unassembled WGS sequence"/>
</dbReference>
<dbReference type="PANTHER" id="PTHR43639">
    <property type="entry name" value="OXIDOREDUCTASE, SHORT-CHAIN DEHYDROGENASE/REDUCTASE FAMILY (AFU_ORTHOLOGUE AFUA_5G02870)"/>
    <property type="match status" value="1"/>
</dbReference>
<evidence type="ECO:0000313" key="4">
    <source>
        <dbReference type="Proteomes" id="UP000536835"/>
    </source>
</evidence>
<protein>
    <submittedName>
        <fullName evidence="3">SDR family oxidoreductase</fullName>
    </submittedName>
</protein>
<evidence type="ECO:0000313" key="3">
    <source>
        <dbReference type="EMBL" id="NNU17479.1"/>
    </source>
</evidence>
<dbReference type="CDD" id="cd05233">
    <property type="entry name" value="SDR_c"/>
    <property type="match status" value="1"/>
</dbReference>
<dbReference type="GO" id="GO:0016491">
    <property type="term" value="F:oxidoreductase activity"/>
    <property type="evidence" value="ECO:0007669"/>
    <property type="project" value="UniProtKB-KW"/>
</dbReference>
<dbReference type="InterPro" id="IPR002347">
    <property type="entry name" value="SDR_fam"/>
</dbReference>
<keyword evidence="2" id="KW-0560">Oxidoreductase</keyword>
<comment type="caution">
    <text evidence="3">The sequence shown here is derived from an EMBL/GenBank/DDBJ whole genome shotgun (WGS) entry which is preliminary data.</text>
</comment>
<evidence type="ECO:0000256" key="1">
    <source>
        <dbReference type="ARBA" id="ARBA00006484"/>
    </source>
</evidence>
<dbReference type="RefSeq" id="WP_173200940.1">
    <property type="nucleotide sequence ID" value="NZ_JABFCX010000003.1"/>
</dbReference>
<dbReference type="EMBL" id="JABFCX010000003">
    <property type="protein sequence ID" value="NNU17479.1"/>
    <property type="molecule type" value="Genomic_DNA"/>
</dbReference>
<dbReference type="PRINTS" id="PR00081">
    <property type="entry name" value="GDHRDH"/>
</dbReference>
<accession>A0A7Y3RNS0</accession>
<gene>
    <name evidence="3" type="ORF">HK107_14190</name>
</gene>
<dbReference type="SUPFAM" id="SSF51735">
    <property type="entry name" value="NAD(P)-binding Rossmann-fold domains"/>
    <property type="match status" value="1"/>
</dbReference>
<sequence>MASRTVIVTGVAGSLGRAVAHRFSKSSDKLILTDRDRERGEAVKEEIIAKGGQATFIAADLDQALDVHNVIAEALDSYGSVDILAHTSSYFYSAPFLETSEAHFDEVMDRNVRAAFLINRAVARQIIRQAEDIEEDGVDTAHGSAIVNVVSNDAVTANAEDAIFAASQGAIVQLTKAVAMTLSPYGARANAVGISGVKGTLDETQVVTAEQRKLSAEATPMGRRGEPKEVAGAIHFLAAEEASFITGQVLFVDGGRLAISKSAGQE</sequence>
<dbReference type="Pfam" id="PF13561">
    <property type="entry name" value="adh_short_C2"/>
    <property type="match status" value="1"/>
</dbReference>
<name>A0A7Y3RNS0_9PROT</name>
<dbReference type="PANTHER" id="PTHR43639:SF1">
    <property type="entry name" value="SHORT-CHAIN DEHYDROGENASE_REDUCTASE FAMILY PROTEIN"/>
    <property type="match status" value="1"/>
</dbReference>
<organism evidence="3 4">
    <name type="scientific">Parvularcula mediterranea</name>
    <dbReference type="NCBI Taxonomy" id="2732508"/>
    <lineage>
        <taxon>Bacteria</taxon>
        <taxon>Pseudomonadati</taxon>
        <taxon>Pseudomonadota</taxon>
        <taxon>Alphaproteobacteria</taxon>
        <taxon>Parvularculales</taxon>
        <taxon>Parvularculaceae</taxon>
        <taxon>Parvularcula</taxon>
    </lineage>
</organism>
<dbReference type="AlphaFoldDB" id="A0A7Y3RNS0"/>
<evidence type="ECO:0000256" key="2">
    <source>
        <dbReference type="ARBA" id="ARBA00023002"/>
    </source>
</evidence>
<proteinExistence type="inferred from homology"/>
<keyword evidence="4" id="KW-1185">Reference proteome</keyword>